<sequence>MPWGQPIDLVSEDYQIRLTITTTTAALQWLRERRSVPARRRLHLAAIGACLAESDGKTARARALFIRAARAAGFLVQTAHWYESNAPLPSLTEMQPEDIPHVMTACKQSLSKQKR</sequence>
<protein>
    <recommendedName>
        <fullName evidence="3">DUF982 domain-containing protein</fullName>
    </recommendedName>
</protein>
<evidence type="ECO:0000313" key="1">
    <source>
        <dbReference type="EMBL" id="OYR23954.1"/>
    </source>
</evidence>
<dbReference type="Gene3D" id="6.10.250.730">
    <property type="match status" value="1"/>
</dbReference>
<organism evidence="1 2">
    <name type="scientific">Brucella pseudogrignonensis</name>
    <dbReference type="NCBI Taxonomy" id="419475"/>
    <lineage>
        <taxon>Bacteria</taxon>
        <taxon>Pseudomonadati</taxon>
        <taxon>Pseudomonadota</taxon>
        <taxon>Alphaproteobacteria</taxon>
        <taxon>Hyphomicrobiales</taxon>
        <taxon>Brucellaceae</taxon>
        <taxon>Brucella/Ochrobactrum group</taxon>
        <taxon>Brucella</taxon>
    </lineage>
</organism>
<dbReference type="RefSeq" id="WP_094543949.1">
    <property type="nucleotide sequence ID" value="NZ_JBHEEM010000018.1"/>
</dbReference>
<dbReference type="Pfam" id="PF06169">
    <property type="entry name" value="DUF982"/>
    <property type="match status" value="1"/>
</dbReference>
<reference evidence="1 2" key="1">
    <citation type="submission" date="2017-07" db="EMBL/GenBank/DDBJ databases">
        <title>Phylogenetic study on the rhizospheric bacterium Ochrobactrum sp. A44.</title>
        <authorList>
            <person name="Krzyzanowska D.M."/>
            <person name="Ossowicki A."/>
            <person name="Rajewska M."/>
            <person name="Maciag T."/>
            <person name="Kaczynski Z."/>
            <person name="Czerwicka M."/>
            <person name="Jafra S."/>
        </authorList>
    </citation>
    <scope>NUCLEOTIDE SEQUENCE [LARGE SCALE GENOMIC DNA]</scope>
    <source>
        <strain evidence="1 2">CCUG 30717</strain>
    </source>
</reference>
<accession>A0A256GA21</accession>
<name>A0A256GA21_9HYPH</name>
<dbReference type="EMBL" id="NNRM01000037">
    <property type="protein sequence ID" value="OYR23954.1"/>
    <property type="molecule type" value="Genomic_DNA"/>
</dbReference>
<comment type="caution">
    <text evidence="1">The sequence shown here is derived from an EMBL/GenBank/DDBJ whole genome shotgun (WGS) entry which is preliminary data.</text>
</comment>
<dbReference type="AlphaFoldDB" id="A0A256GA21"/>
<evidence type="ECO:0000313" key="2">
    <source>
        <dbReference type="Proteomes" id="UP000216188"/>
    </source>
</evidence>
<evidence type="ECO:0008006" key="3">
    <source>
        <dbReference type="Google" id="ProtNLM"/>
    </source>
</evidence>
<dbReference type="Proteomes" id="UP000216188">
    <property type="component" value="Unassembled WGS sequence"/>
</dbReference>
<proteinExistence type="predicted"/>
<dbReference type="InterPro" id="IPR010385">
    <property type="entry name" value="DUF982"/>
</dbReference>
<keyword evidence="2" id="KW-1185">Reference proteome</keyword>
<gene>
    <name evidence="1" type="ORF">CEV34_3287</name>
</gene>